<dbReference type="InterPro" id="IPR012675">
    <property type="entry name" value="Beta-grasp_dom_sf"/>
</dbReference>
<evidence type="ECO:0000313" key="1">
    <source>
        <dbReference type="EMBL" id="MFC6866769.1"/>
    </source>
</evidence>
<dbReference type="RefSeq" id="WP_345405725.1">
    <property type="nucleotide sequence ID" value="NZ_BAABLA010000121.1"/>
</dbReference>
<name>A0ABW2BW19_9PSEU</name>
<accession>A0ABW2BW19</accession>
<proteinExistence type="predicted"/>
<gene>
    <name evidence="1" type="ORF">ACFQGD_06380</name>
</gene>
<dbReference type="SUPFAM" id="SSF54285">
    <property type="entry name" value="MoaD/ThiS"/>
    <property type="match status" value="1"/>
</dbReference>
<dbReference type="Pfam" id="PF02597">
    <property type="entry name" value="ThiS"/>
    <property type="match status" value="1"/>
</dbReference>
<comment type="caution">
    <text evidence="1">The sequence shown here is derived from an EMBL/GenBank/DDBJ whole genome shotgun (WGS) entry which is preliminary data.</text>
</comment>
<dbReference type="InterPro" id="IPR003749">
    <property type="entry name" value="ThiS/MoaD-like"/>
</dbReference>
<protein>
    <submittedName>
        <fullName evidence="1">MoaD/ThiS family protein</fullName>
    </submittedName>
</protein>
<dbReference type="InterPro" id="IPR016155">
    <property type="entry name" value="Mopterin_synth/thiamin_S_b"/>
</dbReference>
<keyword evidence="2" id="KW-1185">Reference proteome</keyword>
<dbReference type="EMBL" id="JBHSXX010000001">
    <property type="protein sequence ID" value="MFC6866769.1"/>
    <property type="molecule type" value="Genomic_DNA"/>
</dbReference>
<reference evidence="2" key="1">
    <citation type="journal article" date="2019" name="Int. J. Syst. Evol. Microbiol.">
        <title>The Global Catalogue of Microorganisms (GCM) 10K type strain sequencing project: providing services to taxonomists for standard genome sequencing and annotation.</title>
        <authorList>
            <consortium name="The Broad Institute Genomics Platform"/>
            <consortium name="The Broad Institute Genome Sequencing Center for Infectious Disease"/>
            <person name="Wu L."/>
            <person name="Ma J."/>
        </authorList>
    </citation>
    <scope>NUCLEOTIDE SEQUENCE [LARGE SCALE GENOMIC DNA]</scope>
    <source>
        <strain evidence="2">KCTC 32255</strain>
    </source>
</reference>
<organism evidence="1 2">
    <name type="scientific">Haloechinothrix salitolerans</name>
    <dbReference type="NCBI Taxonomy" id="926830"/>
    <lineage>
        <taxon>Bacteria</taxon>
        <taxon>Bacillati</taxon>
        <taxon>Actinomycetota</taxon>
        <taxon>Actinomycetes</taxon>
        <taxon>Pseudonocardiales</taxon>
        <taxon>Pseudonocardiaceae</taxon>
        <taxon>Haloechinothrix</taxon>
    </lineage>
</organism>
<evidence type="ECO:0000313" key="2">
    <source>
        <dbReference type="Proteomes" id="UP001596337"/>
    </source>
</evidence>
<dbReference type="Proteomes" id="UP001596337">
    <property type="component" value="Unassembled WGS sequence"/>
</dbReference>
<sequence>MEGNGVTKIVLSSAWTQGGRTEFASESGSLTDVIKGFAAAHPQYRYRLLDHDGEPFGYFNVFVDDQLVRASERSGAVVSPGSTVTIVPPLAGG</sequence>
<dbReference type="Gene3D" id="3.10.20.30">
    <property type="match status" value="1"/>
</dbReference>